<dbReference type="Proteomes" id="UP000053766">
    <property type="component" value="Unassembled WGS sequence"/>
</dbReference>
<dbReference type="InterPro" id="IPR011009">
    <property type="entry name" value="Kinase-like_dom_sf"/>
</dbReference>
<keyword evidence="2" id="KW-1185">Reference proteome</keyword>
<dbReference type="PANTHER" id="PTHR11909">
    <property type="entry name" value="CASEIN KINASE-RELATED"/>
    <property type="match status" value="1"/>
</dbReference>
<proteinExistence type="predicted"/>
<dbReference type="STRING" id="29172.A0A0D8Y1S3"/>
<evidence type="ECO:0000313" key="1">
    <source>
        <dbReference type="EMBL" id="KJH48546.1"/>
    </source>
</evidence>
<sequence length="173" mass="19959">CHHGSYSRGTLRYCSINCHERGEQGRDDDLWCLLYLLVELRGSLPWSKAIEGNFILHMKKTTTFNELLWNCPIEFLAFAQHLTFSDPYDWELRSSIPESNIEKAYMMYSSFLTSLGYHIILSALPQPTQPKGAGRVREHYVRTVVSQKQCSVLQAIEVNPFPPQFFSHDPLGF</sequence>
<gene>
    <name evidence="1" type="ORF">DICVIV_05342</name>
</gene>
<feature type="non-terminal residue" evidence="1">
    <location>
        <position position="1"/>
    </location>
</feature>
<dbReference type="InterPro" id="IPR050235">
    <property type="entry name" value="CK1_Ser-Thr_kinase"/>
</dbReference>
<name>A0A0D8Y1S3_DICVI</name>
<dbReference type="EMBL" id="KN716264">
    <property type="protein sequence ID" value="KJH48546.1"/>
    <property type="molecule type" value="Genomic_DNA"/>
</dbReference>
<evidence type="ECO:0000313" key="2">
    <source>
        <dbReference type="Proteomes" id="UP000053766"/>
    </source>
</evidence>
<dbReference type="SUPFAM" id="SSF56112">
    <property type="entry name" value="Protein kinase-like (PK-like)"/>
    <property type="match status" value="1"/>
</dbReference>
<reference evidence="2" key="2">
    <citation type="journal article" date="2016" name="Sci. Rep.">
        <title>Dictyocaulus viviparus genome, variome and transcriptome elucidate lungworm biology and support future intervention.</title>
        <authorList>
            <person name="McNulty S.N."/>
            <person name="Strube C."/>
            <person name="Rosa B.A."/>
            <person name="Martin J.C."/>
            <person name="Tyagi R."/>
            <person name="Choi Y.J."/>
            <person name="Wang Q."/>
            <person name="Hallsworth Pepin K."/>
            <person name="Zhang X."/>
            <person name="Ozersky P."/>
            <person name="Wilson R.K."/>
            <person name="Sternberg P.W."/>
            <person name="Gasser R.B."/>
            <person name="Mitreva M."/>
        </authorList>
    </citation>
    <scope>NUCLEOTIDE SEQUENCE [LARGE SCALE GENOMIC DNA]</scope>
    <source>
        <strain evidence="2">HannoverDv2000</strain>
    </source>
</reference>
<dbReference type="Gene3D" id="1.10.510.10">
    <property type="entry name" value="Transferase(Phosphotransferase) domain 1"/>
    <property type="match status" value="1"/>
</dbReference>
<protein>
    <submittedName>
        <fullName evidence="1">Uncharacterized protein</fullName>
    </submittedName>
</protein>
<dbReference type="OrthoDB" id="5874151at2759"/>
<accession>A0A0D8Y1S3</accession>
<reference evidence="1 2" key="1">
    <citation type="submission" date="2013-11" db="EMBL/GenBank/DDBJ databases">
        <title>Draft genome of the bovine lungworm Dictyocaulus viviparus.</title>
        <authorList>
            <person name="Mitreva M."/>
        </authorList>
    </citation>
    <scope>NUCLEOTIDE SEQUENCE [LARGE SCALE GENOMIC DNA]</scope>
    <source>
        <strain evidence="1 2">HannoverDv2000</strain>
    </source>
</reference>
<organism evidence="1 2">
    <name type="scientific">Dictyocaulus viviparus</name>
    <name type="common">Bovine lungworm</name>
    <dbReference type="NCBI Taxonomy" id="29172"/>
    <lineage>
        <taxon>Eukaryota</taxon>
        <taxon>Metazoa</taxon>
        <taxon>Ecdysozoa</taxon>
        <taxon>Nematoda</taxon>
        <taxon>Chromadorea</taxon>
        <taxon>Rhabditida</taxon>
        <taxon>Rhabditina</taxon>
        <taxon>Rhabditomorpha</taxon>
        <taxon>Strongyloidea</taxon>
        <taxon>Metastrongylidae</taxon>
        <taxon>Dictyocaulus</taxon>
    </lineage>
</organism>
<dbReference type="AlphaFoldDB" id="A0A0D8Y1S3"/>